<dbReference type="Proteomes" id="UP001163046">
    <property type="component" value="Unassembled WGS sequence"/>
</dbReference>
<dbReference type="GO" id="GO:0070006">
    <property type="term" value="F:metalloaminopeptidase activity"/>
    <property type="evidence" value="ECO:0007669"/>
    <property type="project" value="InterPro"/>
</dbReference>
<dbReference type="InterPro" id="IPR052433">
    <property type="entry name" value="X-Pro_dipept-like"/>
</dbReference>
<keyword evidence="4" id="KW-0224">Dipeptidase</keyword>
<protein>
    <recommendedName>
        <fullName evidence="6">Aminopeptidase P N-terminal domain-containing protein</fullName>
    </recommendedName>
</protein>
<evidence type="ECO:0000256" key="2">
    <source>
        <dbReference type="ARBA" id="ARBA00022723"/>
    </source>
</evidence>
<sequence>MTAASVPSCYQLGTHTLSVPISLHTTNRKRLCERLKKAKGVPAGAIVLLQGGEQKQRDCTDADVVFRQESYFHWTFGVLEEYAIWMGKIHNLEHFKKKYDADEIFFTDEIAEVLQKKSPSTLLTLRGLNTDSGQHCREAAFDGISKFSVDNKILHPEIAECRVFKTPQELEVMRFCKQS</sequence>
<evidence type="ECO:0000256" key="4">
    <source>
        <dbReference type="ARBA" id="ARBA00022997"/>
    </source>
</evidence>
<dbReference type="OrthoDB" id="10261878at2759"/>
<comment type="caution">
    <text evidence="7">The sequence shown here is derived from an EMBL/GenBank/DDBJ whole genome shotgun (WGS) entry which is preliminary data.</text>
</comment>
<evidence type="ECO:0000256" key="5">
    <source>
        <dbReference type="ARBA" id="ARBA00023049"/>
    </source>
</evidence>
<dbReference type="GO" id="GO:0016805">
    <property type="term" value="F:dipeptidase activity"/>
    <property type="evidence" value="ECO:0007669"/>
    <property type="project" value="UniProtKB-KW"/>
</dbReference>
<keyword evidence="1" id="KW-0645">Protease</keyword>
<keyword evidence="3" id="KW-0378">Hydrolase</keyword>
<dbReference type="Pfam" id="PF05195">
    <property type="entry name" value="AMP_N"/>
    <property type="match status" value="1"/>
</dbReference>
<organism evidence="7 8">
    <name type="scientific">Desmophyllum pertusum</name>
    <dbReference type="NCBI Taxonomy" id="174260"/>
    <lineage>
        <taxon>Eukaryota</taxon>
        <taxon>Metazoa</taxon>
        <taxon>Cnidaria</taxon>
        <taxon>Anthozoa</taxon>
        <taxon>Hexacorallia</taxon>
        <taxon>Scleractinia</taxon>
        <taxon>Caryophylliina</taxon>
        <taxon>Caryophylliidae</taxon>
        <taxon>Desmophyllum</taxon>
    </lineage>
</organism>
<dbReference type="SUPFAM" id="SSF53092">
    <property type="entry name" value="Creatinase/prolidase N-terminal domain"/>
    <property type="match status" value="1"/>
</dbReference>
<dbReference type="PANTHER" id="PTHR48480">
    <property type="match status" value="1"/>
</dbReference>
<dbReference type="InterPro" id="IPR029149">
    <property type="entry name" value="Creatin/AminoP/Spt16_N"/>
</dbReference>
<evidence type="ECO:0000259" key="6">
    <source>
        <dbReference type="SMART" id="SM01011"/>
    </source>
</evidence>
<evidence type="ECO:0000256" key="3">
    <source>
        <dbReference type="ARBA" id="ARBA00022801"/>
    </source>
</evidence>
<dbReference type="SMART" id="SM01011">
    <property type="entry name" value="AMP_N"/>
    <property type="match status" value="1"/>
</dbReference>
<keyword evidence="8" id="KW-1185">Reference proteome</keyword>
<dbReference type="Gene3D" id="3.40.350.10">
    <property type="entry name" value="Creatinase/prolidase N-terminal domain"/>
    <property type="match status" value="2"/>
</dbReference>
<evidence type="ECO:0000313" key="8">
    <source>
        <dbReference type="Proteomes" id="UP001163046"/>
    </source>
</evidence>
<dbReference type="EMBL" id="MU826827">
    <property type="protein sequence ID" value="KAJ7374642.1"/>
    <property type="molecule type" value="Genomic_DNA"/>
</dbReference>
<proteinExistence type="predicted"/>
<keyword evidence="2" id="KW-0479">Metal-binding</keyword>
<keyword evidence="5" id="KW-0482">Metalloprotease</keyword>
<dbReference type="GO" id="GO:0006508">
    <property type="term" value="P:proteolysis"/>
    <property type="evidence" value="ECO:0007669"/>
    <property type="project" value="UniProtKB-KW"/>
</dbReference>
<accession>A0A9W9Z3X3</accession>
<name>A0A9W9Z3X3_9CNID</name>
<dbReference type="GO" id="GO:0030145">
    <property type="term" value="F:manganese ion binding"/>
    <property type="evidence" value="ECO:0007669"/>
    <property type="project" value="InterPro"/>
</dbReference>
<feature type="domain" description="Aminopeptidase P N-terminal" evidence="6">
    <location>
        <begin position="19"/>
        <end position="133"/>
    </location>
</feature>
<evidence type="ECO:0000256" key="1">
    <source>
        <dbReference type="ARBA" id="ARBA00022670"/>
    </source>
</evidence>
<reference evidence="7" key="1">
    <citation type="submission" date="2023-01" db="EMBL/GenBank/DDBJ databases">
        <title>Genome assembly of the deep-sea coral Lophelia pertusa.</title>
        <authorList>
            <person name="Herrera S."/>
            <person name="Cordes E."/>
        </authorList>
    </citation>
    <scope>NUCLEOTIDE SEQUENCE</scope>
    <source>
        <strain evidence="7">USNM1676648</strain>
        <tissue evidence="7">Polyp</tissue>
    </source>
</reference>
<dbReference type="AlphaFoldDB" id="A0A9W9Z3X3"/>
<gene>
    <name evidence="7" type="ORF">OS493_004981</name>
</gene>
<dbReference type="PANTHER" id="PTHR48480:SF2">
    <property type="entry name" value="PEPTIDASE D"/>
    <property type="match status" value="1"/>
</dbReference>
<evidence type="ECO:0000313" key="7">
    <source>
        <dbReference type="EMBL" id="KAJ7374642.1"/>
    </source>
</evidence>
<dbReference type="InterPro" id="IPR007865">
    <property type="entry name" value="Aminopep_P_N"/>
</dbReference>